<evidence type="ECO:0000256" key="1">
    <source>
        <dbReference type="ARBA" id="ARBA00003535"/>
    </source>
</evidence>
<evidence type="ECO:0000256" key="4">
    <source>
        <dbReference type="ARBA" id="ARBA00022643"/>
    </source>
</evidence>
<dbReference type="PANTHER" id="PTHR32332">
    <property type="entry name" value="2-NITROPROPANE DIOXYGENASE"/>
    <property type="match status" value="1"/>
</dbReference>
<evidence type="ECO:0000256" key="5">
    <source>
        <dbReference type="ARBA" id="ARBA00023002"/>
    </source>
</evidence>
<dbReference type="CDD" id="cd04730">
    <property type="entry name" value="NPD_like"/>
    <property type="match status" value="1"/>
</dbReference>
<reference evidence="6" key="2">
    <citation type="submission" date="2021-04" db="EMBL/GenBank/DDBJ databases">
        <authorList>
            <person name="Gilroy R."/>
        </authorList>
    </citation>
    <scope>NUCLEOTIDE SEQUENCE</scope>
    <source>
        <strain evidence="6">CHK179-28034</strain>
    </source>
</reference>
<dbReference type="SUPFAM" id="SSF51412">
    <property type="entry name" value="Inosine monophosphate dehydrogenase (IMPDH)"/>
    <property type="match status" value="1"/>
</dbReference>
<comment type="caution">
    <text evidence="6">The sequence shown here is derived from an EMBL/GenBank/DDBJ whole genome shotgun (WGS) entry which is preliminary data.</text>
</comment>
<dbReference type="Pfam" id="PF03060">
    <property type="entry name" value="NMO"/>
    <property type="match status" value="1"/>
</dbReference>
<evidence type="ECO:0000256" key="2">
    <source>
        <dbReference type="ARBA" id="ARBA00013457"/>
    </source>
</evidence>
<keyword evidence="3" id="KW-0285">Flavoprotein</keyword>
<name>A0A9D2ELQ9_9FIRM</name>
<keyword evidence="6" id="KW-0503">Monooxygenase</keyword>
<accession>A0A9D2ELQ9</accession>
<dbReference type="Proteomes" id="UP000824049">
    <property type="component" value="Unassembled WGS sequence"/>
</dbReference>
<dbReference type="Gene3D" id="3.20.20.70">
    <property type="entry name" value="Aldolase class I"/>
    <property type="match status" value="1"/>
</dbReference>
<dbReference type="EMBL" id="DXBR01000071">
    <property type="protein sequence ID" value="HIZ39852.1"/>
    <property type="molecule type" value="Genomic_DNA"/>
</dbReference>
<dbReference type="GO" id="GO:0018580">
    <property type="term" value="F:nitronate monooxygenase activity"/>
    <property type="evidence" value="ECO:0007669"/>
    <property type="project" value="InterPro"/>
</dbReference>
<dbReference type="PANTHER" id="PTHR32332:SF18">
    <property type="entry name" value="2-NITROPROPANE DIOXYGENASE"/>
    <property type="match status" value="1"/>
</dbReference>
<keyword evidence="5" id="KW-0560">Oxidoreductase</keyword>
<organism evidence="6 7">
    <name type="scientific">Candidatus Anaerobutyricum stercoris</name>
    <dbReference type="NCBI Taxonomy" id="2838457"/>
    <lineage>
        <taxon>Bacteria</taxon>
        <taxon>Bacillati</taxon>
        <taxon>Bacillota</taxon>
        <taxon>Clostridia</taxon>
        <taxon>Lachnospirales</taxon>
        <taxon>Lachnospiraceae</taxon>
        <taxon>Anaerobutyricum</taxon>
    </lineage>
</organism>
<protein>
    <recommendedName>
        <fullName evidence="2">Probable nitronate monooxygenase</fullName>
    </recommendedName>
</protein>
<comment type="function">
    <text evidence="1">Nitronate monooxygenase that uses molecular oxygen to catalyze the oxidative denitrification of alkyl nitronates. Acts on propionate 3-nitronate (P3N), the presumed physiological substrate. Probably functions in the detoxification of P3N, a metabolic poison produced by plants and fungi as a defense mechanism.</text>
</comment>
<proteinExistence type="predicted"/>
<sequence length="355" mass="38916">MEKKTFAIGKKEVKVPLLQGGMGVGISLGGLAGAVAREGAVGIISVAHPGYREPDFYQNTVEANKRAIHKEMEKARKIAPDGIIGFNIMVAMNYYEEYVHEIVKAGADIIVSGAGLPADLPAYIEGSDVAIAPIVSTEKSAKVILKYWDRKYKRTADLLVIEGPLAGGHLGFHVKQLEEFTPELYDEEVKKILGIVRQYEEKYGHKIPVVLAGGIRSHEDYVHAMSLGVDGIQVASRFVPTEECDADIRYKNAYIQAQEKDIEIVKSPVGMPGRAMHNKLMDRVAGGERVPAVKCLNCIHTCNPATTPYCITDALIHAAKGELDEALLFCGGKAYEEDHIGTVKEVIDSYRFFEE</sequence>
<evidence type="ECO:0000313" key="6">
    <source>
        <dbReference type="EMBL" id="HIZ39852.1"/>
    </source>
</evidence>
<evidence type="ECO:0000313" key="7">
    <source>
        <dbReference type="Proteomes" id="UP000824049"/>
    </source>
</evidence>
<dbReference type="AlphaFoldDB" id="A0A9D2ELQ9"/>
<keyword evidence="4" id="KW-0288">FMN</keyword>
<evidence type="ECO:0000256" key="3">
    <source>
        <dbReference type="ARBA" id="ARBA00022630"/>
    </source>
</evidence>
<dbReference type="InterPro" id="IPR004136">
    <property type="entry name" value="NMO"/>
</dbReference>
<dbReference type="InterPro" id="IPR013785">
    <property type="entry name" value="Aldolase_TIM"/>
</dbReference>
<gene>
    <name evidence="6" type="ORF">H9968_08005</name>
</gene>
<reference evidence="6" key="1">
    <citation type="journal article" date="2021" name="PeerJ">
        <title>Extensive microbial diversity within the chicken gut microbiome revealed by metagenomics and culture.</title>
        <authorList>
            <person name="Gilroy R."/>
            <person name="Ravi A."/>
            <person name="Getino M."/>
            <person name="Pursley I."/>
            <person name="Horton D.L."/>
            <person name="Alikhan N.F."/>
            <person name="Baker D."/>
            <person name="Gharbi K."/>
            <person name="Hall N."/>
            <person name="Watson M."/>
            <person name="Adriaenssens E.M."/>
            <person name="Foster-Nyarko E."/>
            <person name="Jarju S."/>
            <person name="Secka A."/>
            <person name="Antonio M."/>
            <person name="Oren A."/>
            <person name="Chaudhuri R.R."/>
            <person name="La Ragione R."/>
            <person name="Hildebrand F."/>
            <person name="Pallen M.J."/>
        </authorList>
    </citation>
    <scope>NUCLEOTIDE SEQUENCE</scope>
    <source>
        <strain evidence="6">CHK179-28034</strain>
    </source>
</reference>